<name>A0A1G2PJV8_9BACT</name>
<sequence>MIKSAIITKRERRFNKRAVLAGVIFIATLLVVGGWFINLKFQPKTGVVAPAALSSPYAYDNPQEPIGTVALTLVYVVPNDANGNSTSGQWEKELGIAAFIDKVVRFYELQLEGRSRIIWRIVPEPVIGNKTSLEYGGSNTNEGNPEALLKLKEEIGDRMQKGEIRPSNFSQEISDDAYSVLAIIFQDVGLAGTEHALLLSDAYLQNEEFRRNGPTLFAHEFGHALGISDFYEYDSALNREYVLNDDIMGAGRWLPIEQTYVSEETKIKMGL</sequence>
<reference evidence="2 3" key="1">
    <citation type="journal article" date="2016" name="Nat. Commun.">
        <title>Thousands of microbial genomes shed light on interconnected biogeochemical processes in an aquifer system.</title>
        <authorList>
            <person name="Anantharaman K."/>
            <person name="Brown C.T."/>
            <person name="Hug L.A."/>
            <person name="Sharon I."/>
            <person name="Castelle C.J."/>
            <person name="Probst A.J."/>
            <person name="Thomas B.C."/>
            <person name="Singh A."/>
            <person name="Wilkins M.J."/>
            <person name="Karaoz U."/>
            <person name="Brodie E.L."/>
            <person name="Williams K.H."/>
            <person name="Hubbard S.S."/>
            <person name="Banfield J.F."/>
        </authorList>
    </citation>
    <scope>NUCLEOTIDE SEQUENCE [LARGE SCALE GENOMIC DNA]</scope>
</reference>
<organism evidence="2 3">
    <name type="scientific">Candidatus Terrybacteria bacterium RIFCSPHIGHO2_01_FULL_48_17</name>
    <dbReference type="NCBI Taxonomy" id="1802362"/>
    <lineage>
        <taxon>Bacteria</taxon>
        <taxon>Candidatus Terryibacteriota</taxon>
    </lineage>
</organism>
<protein>
    <submittedName>
        <fullName evidence="2">Uncharacterized protein</fullName>
    </submittedName>
</protein>
<proteinExistence type="predicted"/>
<evidence type="ECO:0000313" key="2">
    <source>
        <dbReference type="EMBL" id="OHA48608.1"/>
    </source>
</evidence>
<dbReference type="EMBL" id="MHSS01000005">
    <property type="protein sequence ID" value="OHA48608.1"/>
    <property type="molecule type" value="Genomic_DNA"/>
</dbReference>
<evidence type="ECO:0000313" key="3">
    <source>
        <dbReference type="Proteomes" id="UP000177629"/>
    </source>
</evidence>
<keyword evidence="1" id="KW-1133">Transmembrane helix</keyword>
<comment type="caution">
    <text evidence="2">The sequence shown here is derived from an EMBL/GenBank/DDBJ whole genome shotgun (WGS) entry which is preliminary data.</text>
</comment>
<feature type="transmembrane region" description="Helical" evidence="1">
    <location>
        <begin position="18"/>
        <end position="37"/>
    </location>
</feature>
<keyword evidence="1" id="KW-0472">Membrane</keyword>
<evidence type="ECO:0000256" key="1">
    <source>
        <dbReference type="SAM" id="Phobius"/>
    </source>
</evidence>
<keyword evidence="1" id="KW-0812">Transmembrane</keyword>
<dbReference type="Proteomes" id="UP000177629">
    <property type="component" value="Unassembled WGS sequence"/>
</dbReference>
<accession>A0A1G2PJV8</accession>
<dbReference type="AlphaFoldDB" id="A0A1G2PJV8"/>
<gene>
    <name evidence="2" type="ORF">A2806_00415</name>
</gene>
<dbReference type="STRING" id="1802362.A2806_00415"/>
<dbReference type="SUPFAM" id="SSF55486">
    <property type="entry name" value="Metalloproteases ('zincins'), catalytic domain"/>
    <property type="match status" value="1"/>
</dbReference>